<feature type="binding site" evidence="2">
    <location>
        <position position="179"/>
    </location>
    <ligand>
        <name>Fe cation</name>
        <dbReference type="ChEBI" id="CHEBI:24875"/>
        <label>1</label>
    </ligand>
</feature>
<feature type="binding site" evidence="2">
    <location>
        <position position="177"/>
    </location>
    <ligand>
        <name>Fe cation</name>
        <dbReference type="ChEBI" id="CHEBI:24875"/>
        <label>2</label>
    </ligand>
</feature>
<reference evidence="3 4" key="1">
    <citation type="journal article" date="2016" name="Nat. Commun.">
        <title>Thousands of microbial genomes shed light on interconnected biogeochemical processes in an aquifer system.</title>
        <authorList>
            <person name="Anantharaman K."/>
            <person name="Brown C.T."/>
            <person name="Hug L.A."/>
            <person name="Sharon I."/>
            <person name="Castelle C.J."/>
            <person name="Probst A.J."/>
            <person name="Thomas B.C."/>
            <person name="Singh A."/>
            <person name="Wilkins M.J."/>
            <person name="Karaoz U."/>
            <person name="Brodie E.L."/>
            <person name="Williams K.H."/>
            <person name="Hubbard S.S."/>
            <person name="Banfield J.F."/>
        </authorList>
    </citation>
    <scope>NUCLEOTIDE SEQUENCE [LARGE SCALE GENOMIC DNA]</scope>
</reference>
<evidence type="ECO:0000256" key="2">
    <source>
        <dbReference type="PIRSR" id="PIRSR004789-51"/>
    </source>
</evidence>
<dbReference type="InterPro" id="IPR005235">
    <property type="entry name" value="YmdB-like"/>
</dbReference>
<feature type="binding site" evidence="2">
    <location>
        <position position="67"/>
    </location>
    <ligand>
        <name>Fe cation</name>
        <dbReference type="ChEBI" id="CHEBI:24875"/>
        <label>2</label>
    </ligand>
</feature>
<dbReference type="AlphaFoldDB" id="A0A1F4UT44"/>
<dbReference type="STRING" id="1802610.A2W32_00985"/>
<sequence length="256" mass="28755">MRILFVGDVVASPGRKAVIKLVPDIVRENNIDYVIANAENVSHGRGVTQEDLTEMQEAGVNYFTSGDHLFWQRGTEDIIDTLPVIRPANYPKRVPGIGYKLLTVGNKGTILLINLIGRTFLNERLDDPFTKADEILSLYESNKPDYIIVDFHAESSSEKHALGFYLDGRVNAVVGSHTHVPTCDARVFPKGTLYVTDIGMTGNIDSVLGVKKEIILELYLTGLNQRFEWEYSGRNAFRSVILDMKQNKIERLDLEI</sequence>
<evidence type="ECO:0008006" key="5">
    <source>
        <dbReference type="Google" id="ProtNLM"/>
    </source>
</evidence>
<feature type="binding site" evidence="2">
    <location>
        <position position="39"/>
    </location>
    <ligand>
        <name>Fe cation</name>
        <dbReference type="ChEBI" id="CHEBI:24875"/>
        <label>2</label>
    </ligand>
</feature>
<name>A0A1F4UT44_UNCKA</name>
<dbReference type="PIRSF" id="PIRSF004789">
    <property type="entry name" value="DR1281"/>
    <property type="match status" value="1"/>
</dbReference>
<feature type="binding site" evidence="2">
    <location>
        <position position="152"/>
    </location>
    <ligand>
        <name>Fe cation</name>
        <dbReference type="ChEBI" id="CHEBI:24875"/>
        <label>2</label>
    </ligand>
</feature>
<evidence type="ECO:0000313" key="3">
    <source>
        <dbReference type="EMBL" id="OGC48118.1"/>
    </source>
</evidence>
<dbReference type="Pfam" id="PF13277">
    <property type="entry name" value="YmdB"/>
    <property type="match status" value="1"/>
</dbReference>
<evidence type="ECO:0000256" key="1">
    <source>
        <dbReference type="PIRSR" id="PIRSR004789-50"/>
    </source>
</evidence>
<keyword evidence="2" id="KW-0479">Metal-binding</keyword>
<dbReference type="GO" id="GO:0046872">
    <property type="term" value="F:metal ion binding"/>
    <property type="evidence" value="ECO:0007669"/>
    <property type="project" value="UniProtKB-KW"/>
</dbReference>
<dbReference type="Proteomes" id="UP000177371">
    <property type="component" value="Unassembled WGS sequence"/>
</dbReference>
<dbReference type="Gene3D" id="3.60.21.10">
    <property type="match status" value="1"/>
</dbReference>
<dbReference type="InterPro" id="IPR029052">
    <property type="entry name" value="Metallo-depent_PP-like"/>
</dbReference>
<accession>A0A1F4UT44</accession>
<feature type="binding site" evidence="2">
    <location>
        <position position="8"/>
    </location>
    <ligand>
        <name>Fe cation</name>
        <dbReference type="ChEBI" id="CHEBI:24875"/>
        <label>1</label>
    </ligand>
</feature>
<dbReference type="GO" id="GO:0004113">
    <property type="term" value="F:2',3'-cyclic-nucleotide 3'-phosphodiesterase activity"/>
    <property type="evidence" value="ECO:0007669"/>
    <property type="project" value="TreeGrafter"/>
</dbReference>
<dbReference type="PANTHER" id="PTHR36303:SF1">
    <property type="entry name" value="2',3'-CYCLIC-NUCLEOTIDE 2'-PHOSPHODIESTERASE"/>
    <property type="match status" value="1"/>
</dbReference>
<comment type="caution">
    <text evidence="3">The sequence shown here is derived from an EMBL/GenBank/DDBJ whole genome shotgun (WGS) entry which is preliminary data.</text>
</comment>
<feature type="binding site" evidence="2">
    <location>
        <position position="40"/>
    </location>
    <ligand>
        <name>Fe cation</name>
        <dbReference type="ChEBI" id="CHEBI:24875"/>
        <label>1</label>
    </ligand>
</feature>
<protein>
    <recommendedName>
        <fullName evidence="5">Metallophosphoesterase</fullName>
    </recommendedName>
</protein>
<dbReference type="PANTHER" id="PTHR36303">
    <property type="entry name" value="2',3'-CYCLIC-NUCLEOTIDE 2'-PHOSPHODIESTERASE"/>
    <property type="match status" value="1"/>
</dbReference>
<dbReference type="SUPFAM" id="SSF56300">
    <property type="entry name" value="Metallo-dependent phosphatases"/>
    <property type="match status" value="1"/>
</dbReference>
<organism evidence="3 4">
    <name type="scientific">candidate division WWE3 bacterium RBG_16_37_10</name>
    <dbReference type="NCBI Taxonomy" id="1802610"/>
    <lineage>
        <taxon>Bacteria</taxon>
        <taxon>Katanobacteria</taxon>
    </lineage>
</organism>
<feature type="binding site" evidence="2">
    <location>
        <position position="39"/>
    </location>
    <ligand>
        <name>Fe cation</name>
        <dbReference type="ChEBI" id="CHEBI:24875"/>
        <label>1</label>
    </ligand>
</feature>
<gene>
    <name evidence="3" type="ORF">A2W32_00985</name>
</gene>
<dbReference type="EMBL" id="MEUT01000076">
    <property type="protein sequence ID" value="OGC48118.1"/>
    <property type="molecule type" value="Genomic_DNA"/>
</dbReference>
<evidence type="ECO:0000313" key="4">
    <source>
        <dbReference type="Proteomes" id="UP000177371"/>
    </source>
</evidence>
<feature type="active site" description="Proton donor" evidence="1">
    <location>
        <position position="68"/>
    </location>
</feature>
<proteinExistence type="predicted"/>